<dbReference type="EC" id="5.4.99.25" evidence="2"/>
<dbReference type="PANTHER" id="PTHR21568">
    <property type="entry name" value="TRNA PSEUDOURIDINE SYNTHASE PUS10"/>
    <property type="match status" value="1"/>
</dbReference>
<evidence type="ECO:0000259" key="9">
    <source>
        <dbReference type="Pfam" id="PF21238"/>
    </source>
</evidence>
<evidence type="ECO:0000313" key="10">
    <source>
        <dbReference type="EMBL" id="KAK9942832.1"/>
    </source>
</evidence>
<evidence type="ECO:0000313" key="11">
    <source>
        <dbReference type="Proteomes" id="UP001457282"/>
    </source>
</evidence>
<evidence type="ECO:0000256" key="7">
    <source>
        <dbReference type="ARBA" id="ARBA00083669"/>
    </source>
</evidence>
<evidence type="ECO:0000256" key="2">
    <source>
        <dbReference type="ARBA" id="ARBA00012787"/>
    </source>
</evidence>
<comment type="similarity">
    <text evidence="1">Belongs to the pseudouridine synthase Pus10 family.</text>
</comment>
<sequence length="533" mass="60415">MTTETEEAPQGTVNGDSVRALYDVVRGFPCHAVIELFSIGVCTRCILRLFGVRESVHYSSPLSPSMLSSVFSDSDIDGNLREPVVCRICLGILQFTYCEDKKVVKKESANELAVYISNLIREQGFEIDSFSLEVSIPPVILENERSVWLHMKTKYESEPWFPEKSLPEYISAKDALKISLTETLETMLDCKSSIGTFRIRLTYTCPISSKSVENSGEECHGCKRRKTGTHNALDTSDDDIKCSGFLTSEAGALVESSFGSLQANESSTYLKLPLEQTNQLCCLEVLCYRTQIYFGGRYLKYSRNVSQTYWIIDDERMGEASVEEIIGTKILPMCRGDNYKFHAAGREDIDVRMLGSGRPFLVEVQNARHVPSEESVKNLQTKINNLQNKLVGVKNLKLVGSQSWDLMREGEAEKQKQYTALVWTSRILKDEDLQSISSIKDMHILQRTPIRVLHRRSPLQREKIIHWMRVERIIGSSQYFLLHLCTQAGTYIKEFVHGDLGRTQPSFGSILGTRAEILRLDVTDVKMDCFLTE</sequence>
<dbReference type="Gene3D" id="3.30.70.3190">
    <property type="match status" value="1"/>
</dbReference>
<dbReference type="Gene3D" id="3.30.70.2510">
    <property type="match status" value="1"/>
</dbReference>
<organism evidence="10 11">
    <name type="scientific">Rubus argutus</name>
    <name type="common">Southern blackberry</name>
    <dbReference type="NCBI Taxonomy" id="59490"/>
    <lineage>
        <taxon>Eukaryota</taxon>
        <taxon>Viridiplantae</taxon>
        <taxon>Streptophyta</taxon>
        <taxon>Embryophyta</taxon>
        <taxon>Tracheophyta</taxon>
        <taxon>Spermatophyta</taxon>
        <taxon>Magnoliopsida</taxon>
        <taxon>eudicotyledons</taxon>
        <taxon>Gunneridae</taxon>
        <taxon>Pentapetalae</taxon>
        <taxon>rosids</taxon>
        <taxon>fabids</taxon>
        <taxon>Rosales</taxon>
        <taxon>Rosaceae</taxon>
        <taxon>Rosoideae</taxon>
        <taxon>Rosoideae incertae sedis</taxon>
        <taxon>Rubus</taxon>
    </lineage>
</organism>
<dbReference type="Pfam" id="PF21238">
    <property type="entry name" value="Pus10_C"/>
    <property type="match status" value="1"/>
</dbReference>
<dbReference type="InterPro" id="IPR020103">
    <property type="entry name" value="PsdUridine_synth_cat_dom_sf"/>
</dbReference>
<dbReference type="SUPFAM" id="SSF55120">
    <property type="entry name" value="Pseudouridine synthase"/>
    <property type="match status" value="1"/>
</dbReference>
<dbReference type="GO" id="GO:0160148">
    <property type="term" value="F:tRNA pseudouridine(55) synthase activity"/>
    <property type="evidence" value="ECO:0007669"/>
    <property type="project" value="UniProtKB-EC"/>
</dbReference>
<dbReference type="Pfam" id="PF21237">
    <property type="entry name" value="Pus10_N_euk"/>
    <property type="match status" value="1"/>
</dbReference>
<keyword evidence="4" id="KW-0413">Isomerase</keyword>
<dbReference type="PANTHER" id="PTHR21568:SF0">
    <property type="entry name" value="TRNA PSEUDOURIDINE SYNTHASE PUS10"/>
    <property type="match status" value="1"/>
</dbReference>
<name>A0AAW1Y1S1_RUBAR</name>
<dbReference type="GO" id="GO:0031119">
    <property type="term" value="P:tRNA pseudouridine synthesis"/>
    <property type="evidence" value="ECO:0007669"/>
    <property type="project" value="TreeGrafter"/>
</dbReference>
<comment type="caution">
    <text evidence="10">The sequence shown here is derived from an EMBL/GenBank/DDBJ whole genome shotgun (WGS) entry which is preliminary data.</text>
</comment>
<dbReference type="AlphaFoldDB" id="A0AAW1Y1S1"/>
<feature type="domain" description="Pus10 N-terminal eukaryotes" evidence="8">
    <location>
        <begin position="86"/>
        <end position="214"/>
    </location>
</feature>
<evidence type="ECO:0000259" key="8">
    <source>
        <dbReference type="Pfam" id="PF21237"/>
    </source>
</evidence>
<evidence type="ECO:0000256" key="4">
    <source>
        <dbReference type="ARBA" id="ARBA00023235"/>
    </source>
</evidence>
<dbReference type="Proteomes" id="UP001457282">
    <property type="component" value="Unassembled WGS sequence"/>
</dbReference>
<proteinExistence type="inferred from homology"/>
<protein>
    <recommendedName>
        <fullName evidence="2">tRNA pseudouridine(55) synthase</fullName>
        <ecNumber evidence="2">5.4.99.25</ecNumber>
    </recommendedName>
    <alternativeName>
        <fullName evidence="7">tRNA pseudouridine 55 synthase</fullName>
    </alternativeName>
    <alternativeName>
        <fullName evidence="5">tRNA pseudouridylate synthase</fullName>
    </alternativeName>
    <alternativeName>
        <fullName evidence="6">tRNA-uridine isomerase</fullName>
    </alternativeName>
</protein>
<dbReference type="InterPro" id="IPR048742">
    <property type="entry name" value="Pus10_N_euk"/>
</dbReference>
<reference evidence="10 11" key="1">
    <citation type="journal article" date="2023" name="G3 (Bethesda)">
        <title>A chromosome-length genome assembly and annotation of blackberry (Rubus argutus, cv. 'Hillquist').</title>
        <authorList>
            <person name="Bruna T."/>
            <person name="Aryal R."/>
            <person name="Dudchenko O."/>
            <person name="Sargent D.J."/>
            <person name="Mead D."/>
            <person name="Buti M."/>
            <person name="Cavallini A."/>
            <person name="Hytonen T."/>
            <person name="Andres J."/>
            <person name="Pham M."/>
            <person name="Weisz D."/>
            <person name="Mascagni F."/>
            <person name="Usai G."/>
            <person name="Natali L."/>
            <person name="Bassil N."/>
            <person name="Fernandez G.E."/>
            <person name="Lomsadze A."/>
            <person name="Armour M."/>
            <person name="Olukolu B."/>
            <person name="Poorten T."/>
            <person name="Britton C."/>
            <person name="Davik J."/>
            <person name="Ashrafi H."/>
            <person name="Aiden E.L."/>
            <person name="Borodovsky M."/>
            <person name="Worthington M."/>
        </authorList>
    </citation>
    <scope>NUCLEOTIDE SEQUENCE [LARGE SCALE GENOMIC DNA]</scope>
    <source>
        <strain evidence="10">PI 553951</strain>
    </source>
</reference>
<gene>
    <name evidence="10" type="ORF">M0R45_008480</name>
</gene>
<dbReference type="InterPro" id="IPR048741">
    <property type="entry name" value="Pus10-like_C"/>
</dbReference>
<evidence type="ECO:0000256" key="3">
    <source>
        <dbReference type="ARBA" id="ARBA00022694"/>
    </source>
</evidence>
<dbReference type="FunFam" id="3.30.70.2510:FF:000001">
    <property type="entry name" value="tRNA pseudouridine synthase Pus10"/>
    <property type="match status" value="1"/>
</dbReference>
<evidence type="ECO:0000256" key="6">
    <source>
        <dbReference type="ARBA" id="ARBA00079393"/>
    </source>
</evidence>
<evidence type="ECO:0000256" key="1">
    <source>
        <dbReference type="ARBA" id="ARBA00009652"/>
    </source>
</evidence>
<accession>A0AAW1Y1S1</accession>
<dbReference type="NCBIfam" id="TIGR01213">
    <property type="entry name" value="pseudo_Pus10arc"/>
    <property type="match status" value="1"/>
</dbReference>
<keyword evidence="11" id="KW-1185">Reference proteome</keyword>
<dbReference type="FunFam" id="3.30.70.3190:FF:000001">
    <property type="entry name" value="tRNA pseudouridine synthase Pus10"/>
    <property type="match status" value="1"/>
</dbReference>
<feature type="domain" description="Pus10-like C-terminal" evidence="9">
    <location>
        <begin position="293"/>
        <end position="525"/>
    </location>
</feature>
<dbReference type="EMBL" id="JBEDUW010000002">
    <property type="protein sequence ID" value="KAK9942832.1"/>
    <property type="molecule type" value="Genomic_DNA"/>
</dbReference>
<dbReference type="InterPro" id="IPR039894">
    <property type="entry name" value="Pus10-like"/>
</dbReference>
<dbReference type="GO" id="GO:0003723">
    <property type="term" value="F:RNA binding"/>
    <property type="evidence" value="ECO:0007669"/>
    <property type="project" value="InterPro"/>
</dbReference>
<evidence type="ECO:0000256" key="5">
    <source>
        <dbReference type="ARBA" id="ARBA00075270"/>
    </source>
</evidence>
<keyword evidence="3" id="KW-0819">tRNA processing</keyword>